<accession>A0AAU9KW71</accession>
<dbReference type="AlphaFoldDB" id="A0AAU9KW71"/>
<evidence type="ECO:0000256" key="2">
    <source>
        <dbReference type="SAM" id="Phobius"/>
    </source>
</evidence>
<keyword evidence="2" id="KW-0812">Transmembrane</keyword>
<comment type="caution">
    <text evidence="3">The sequence shown here is derived from an EMBL/GenBank/DDBJ whole genome shotgun (WGS) entry which is preliminary data.</text>
</comment>
<proteinExistence type="predicted"/>
<keyword evidence="2" id="KW-0472">Membrane</keyword>
<feature type="transmembrane region" description="Helical" evidence="2">
    <location>
        <begin position="155"/>
        <end position="178"/>
    </location>
</feature>
<sequence>MSFIRKEHQVIEVEERDRESVIVQNRGRRALTLDKEDIQGQYVTEEEEEIEDQANANEEEVIKGEEHTYSRGRQAIPMESPGDDIRKEALMLNDQDDGEDAEGLASVGVQRLRRLQGRRGFFHSNDNFNSFRYRSNGGILQRIILQRRKREDSDVFWTAIGVLTLLSFAFMCCITIYLTQTDFFESHQNDLFGTTVDNRFTVVAHDDAEIFLKSGYSNSVFSEGMMAFNDGKLRIGRRSFHSGETQKFHGVSFLSNGTALFTNRVESPMIEADYLSARKGIQFGDGTMMTTASGSLGRAEEEGDLNLVSKTGSVVTSAGGEPLLFVDPAGTVTVANTKSDELTSGIILDGTLGQIRIGNDFVIKHKDNLSTLSTPQALHLKSSSVFVGTSTSGKVRISVPAAIDSGSDDDDDNRARALRLADDAEESESVILEVSGQTSLVQKEGGDIRIMGGDGLNVGGDVILVGGQANASGLEYGSVTINAGLHPTDSSLTEIGSHGSTHEVTIHGLVSFNHISSMNDTTKVKVGGGRFDVSSQRIALDNRATNLSELHVNSNNIHLGSSSPLIQVGKMGLSRIKVQGSSLTFDATKGVTFGKSASSIGIGDTEISGQKLNMKSSAIQLDASRTLSINTVNREAMTTISGLVHFNGSSNTSSLLSITGTAVMANPTKFRVGAQGKTSVAIIEATHVTIGGHGAKATVLPPPESKLNLFSSSITIGSTASGVLMRGKSVVMDSTDTLTVGDKANEITIGSKDVGNVSMKSKTLSMAGATTIKGVSLAIQSSKVDIGGKSTSDITIGAVEANVDIGSQAKLVSIGVDSTTVNIGSDATVVNLSGSVKINGKDLDSRRLAVQSETENKPFGYLNADRVAVSVTQTEALTPFAPHWDTGYSSESYLYQVNTNQDRMLSIVASVMESDQSKVDSKHFQISLRASSVVLVVQGENAAVQTSKIRCQVYRHAAEVAKTIAMEVSALIEHCSGTTCENGIFLGLQGQQIVPYRLGDSFSTQCTVASSASGELLLQNIQFSFTEQ</sequence>
<evidence type="ECO:0000313" key="3">
    <source>
        <dbReference type="EMBL" id="CAH0476412.1"/>
    </source>
</evidence>
<evidence type="ECO:0000313" key="4">
    <source>
        <dbReference type="Proteomes" id="UP001160483"/>
    </source>
</evidence>
<organism evidence="3 4">
    <name type="scientific">Peronospora belbahrii</name>
    <dbReference type="NCBI Taxonomy" id="622444"/>
    <lineage>
        <taxon>Eukaryota</taxon>
        <taxon>Sar</taxon>
        <taxon>Stramenopiles</taxon>
        <taxon>Oomycota</taxon>
        <taxon>Peronosporomycetes</taxon>
        <taxon>Peronosporales</taxon>
        <taxon>Peronosporaceae</taxon>
        <taxon>Peronospora</taxon>
    </lineage>
</organism>
<keyword evidence="2" id="KW-1133">Transmembrane helix</keyword>
<dbReference type="Proteomes" id="UP001160483">
    <property type="component" value="Unassembled WGS sequence"/>
</dbReference>
<dbReference type="EMBL" id="CAKKTJ010000152">
    <property type="protein sequence ID" value="CAH0476412.1"/>
    <property type="molecule type" value="Genomic_DNA"/>
</dbReference>
<reference evidence="3" key="1">
    <citation type="submission" date="2021-11" db="EMBL/GenBank/DDBJ databases">
        <authorList>
            <person name="Islam A."/>
            <person name="Islam S."/>
            <person name="Flora M.S."/>
            <person name="Rahman M."/>
            <person name="Ziaur R.M."/>
            <person name="Epstein J.H."/>
            <person name="Hassan M."/>
            <person name="Klassen M."/>
            <person name="Woodard K."/>
            <person name="Webb A."/>
            <person name="Webby R.J."/>
            <person name="El Zowalaty M.E."/>
        </authorList>
    </citation>
    <scope>NUCLEOTIDE SEQUENCE</scope>
    <source>
        <strain evidence="3">Pbs3</strain>
    </source>
</reference>
<feature type="region of interest" description="Disordered" evidence="1">
    <location>
        <begin position="39"/>
        <end position="59"/>
    </location>
</feature>
<evidence type="ECO:0000256" key="1">
    <source>
        <dbReference type="SAM" id="MobiDB-lite"/>
    </source>
</evidence>
<protein>
    <submittedName>
        <fullName evidence="3">Uncharacterized protein</fullName>
    </submittedName>
</protein>
<gene>
    <name evidence="3" type="ORF">PBS003_LOCUS3195</name>
</gene>
<name>A0AAU9KW71_9STRA</name>